<dbReference type="EMBL" id="SRPO01000068">
    <property type="protein sequence ID" value="KAG5943312.1"/>
    <property type="molecule type" value="Genomic_DNA"/>
</dbReference>
<dbReference type="InterPro" id="IPR001878">
    <property type="entry name" value="Znf_CCHC"/>
</dbReference>
<feature type="compositionally biased region" description="Polar residues" evidence="7">
    <location>
        <begin position="148"/>
        <end position="172"/>
    </location>
</feature>
<dbReference type="OrthoDB" id="7608935at2759"/>
<feature type="compositionally biased region" description="Basic residues" evidence="7">
    <location>
        <begin position="686"/>
        <end position="700"/>
    </location>
</feature>
<proteinExistence type="predicted"/>
<evidence type="ECO:0000256" key="4">
    <source>
        <dbReference type="ARBA" id="ARBA00022771"/>
    </source>
</evidence>
<evidence type="ECO:0000313" key="9">
    <source>
        <dbReference type="EMBL" id="KAG5943312.1"/>
    </source>
</evidence>
<comment type="caution">
    <text evidence="9">The sequence shown here is derived from an EMBL/GenBank/DDBJ whole genome shotgun (WGS) entry which is preliminary data.</text>
</comment>
<dbReference type="GO" id="GO:0071039">
    <property type="term" value="P:nuclear polyadenylation-dependent CUT catabolic process"/>
    <property type="evidence" value="ECO:0007669"/>
    <property type="project" value="TreeGrafter"/>
</dbReference>
<feature type="domain" description="CCHC-type" evidence="8">
    <location>
        <begin position="418"/>
        <end position="434"/>
    </location>
</feature>
<sequence>MSVNNEMSGDILSLGSSDSELEHDEDSAQPSAGEEKKEEEQRSEETSKLRGSFGQKRPRDSEDESDGSDTSTQASDLDVDSPPRGSQRGSKRAKLSSSVAGRRFQQSSEEGEIDDSDDDTNPRAALEAGKAGSNSAPSSSVAPIPPQNAATVTDSASQTSLPASSDQKSKTQLRTHDTKTDGHARAPRSIESQNRPTYQFGSSTLTLPTVSKKSHWLVRIEKWTKVLCQHNMASISAITPAVVLDAFASYLDQDSELRDLQKKSARRAAQKDYISSKIQDVLACFKSKSSGTVHAGSSTGDEKATDLYTGPVTESNRDEVPIEEREVSSDGIKTPSTDEKKIEQGNKETPMIVRNGLPSGEEELKQQRRYFPSASDPSAMCLLCGGQGHKAMHCARSKCRFCDGLDHWDFCCPSLQQRCGKCRQLGHATASCQEKLALIKEEGLACLYCDSKDHLEGNCTELWRSFQPDTQTILRVIRLPRSCSICGSRVHFSGDCTHRRGISGNPTWSLRNYDMYTDPTSNALCIEESADPAASNRSLRAPEIKIRGQASRTTNVVHFSETDDSDVEFLGTRAKRDIKGAAAAAAASGRIRMASNIQLPQMMGNHRVESFRPQAVQPPLPPGPPPRFAGQPRAHAPPPPSLPAKPPPASSKGYHNVPPPPFGSSSGRGRGSPRDQRGRGGGRGARASRARGRGRGRGGM</sequence>
<dbReference type="AlphaFoldDB" id="A0A9P7MFE4"/>
<dbReference type="GO" id="GO:0008270">
    <property type="term" value="F:zinc ion binding"/>
    <property type="evidence" value="ECO:0007669"/>
    <property type="project" value="UniProtKB-KW"/>
</dbReference>
<feature type="compositionally biased region" description="Basic and acidic residues" evidence="7">
    <location>
        <begin position="33"/>
        <end position="48"/>
    </location>
</feature>
<feature type="region of interest" description="Disordered" evidence="7">
    <location>
        <begin position="1"/>
        <end position="203"/>
    </location>
</feature>
<dbReference type="InterPro" id="IPR036875">
    <property type="entry name" value="Znf_CCHC_sf"/>
</dbReference>
<evidence type="ECO:0000259" key="8">
    <source>
        <dbReference type="SMART" id="SM00343"/>
    </source>
</evidence>
<keyword evidence="5" id="KW-0862">Zinc</keyword>
<gene>
    <name evidence="9" type="ORF">E4U60_006730</name>
</gene>
<feature type="compositionally biased region" description="Basic and acidic residues" evidence="7">
    <location>
        <begin position="174"/>
        <end position="184"/>
    </location>
</feature>
<keyword evidence="6" id="KW-0539">Nucleus</keyword>
<feature type="compositionally biased region" description="Pro residues" evidence="7">
    <location>
        <begin position="616"/>
        <end position="627"/>
    </location>
</feature>
<feature type="compositionally biased region" description="Low complexity" evidence="7">
    <location>
        <begin position="8"/>
        <end position="18"/>
    </location>
</feature>
<evidence type="ECO:0000256" key="1">
    <source>
        <dbReference type="ARBA" id="ARBA00004123"/>
    </source>
</evidence>
<feature type="region of interest" description="Disordered" evidence="7">
    <location>
        <begin position="613"/>
        <end position="700"/>
    </location>
</feature>
<dbReference type="GO" id="GO:0071038">
    <property type="term" value="P:TRAMP-dependent tRNA surveillance pathway"/>
    <property type="evidence" value="ECO:0007669"/>
    <property type="project" value="TreeGrafter"/>
</dbReference>
<dbReference type="PANTHER" id="PTHR46543">
    <property type="entry name" value="ZINC FINGER CCHC DOMAIN-CONTAINING PROTEIN 7"/>
    <property type="match status" value="1"/>
</dbReference>
<evidence type="ECO:0000256" key="3">
    <source>
        <dbReference type="ARBA" id="ARBA00022737"/>
    </source>
</evidence>
<dbReference type="Gene3D" id="4.10.60.10">
    <property type="entry name" value="Zinc finger, CCHC-type"/>
    <property type="match status" value="1"/>
</dbReference>
<accession>A0A9P7MFE4</accession>
<feature type="domain" description="CCHC-type" evidence="8">
    <location>
        <begin position="482"/>
        <end position="498"/>
    </location>
</feature>
<dbReference type="GO" id="GO:0031499">
    <property type="term" value="C:TRAMP complex"/>
    <property type="evidence" value="ECO:0007669"/>
    <property type="project" value="TreeGrafter"/>
</dbReference>
<feature type="domain" description="CCHC-type" evidence="8">
    <location>
        <begin position="398"/>
        <end position="414"/>
    </location>
</feature>
<feature type="compositionally biased region" description="Basic and acidic residues" evidence="7">
    <location>
        <begin position="336"/>
        <end position="346"/>
    </location>
</feature>
<dbReference type="GO" id="GO:0071035">
    <property type="term" value="P:nuclear polyadenylation-dependent rRNA catabolic process"/>
    <property type="evidence" value="ECO:0007669"/>
    <property type="project" value="TreeGrafter"/>
</dbReference>
<dbReference type="InterPro" id="IPR051644">
    <property type="entry name" value="TRAMP_AT-DNA-binding"/>
</dbReference>
<protein>
    <recommendedName>
        <fullName evidence="8">CCHC-type domain-containing protein</fullName>
    </recommendedName>
</protein>
<reference evidence="9 10" key="1">
    <citation type="journal article" date="2020" name="bioRxiv">
        <title>Whole genome comparisons of ergot fungi reveals the divergence and evolution of species within the genus Claviceps are the result of varying mechanisms driving genome evolution and host range expansion.</title>
        <authorList>
            <person name="Wyka S.A."/>
            <person name="Mondo S.J."/>
            <person name="Liu M."/>
            <person name="Dettman J."/>
            <person name="Nalam V."/>
            <person name="Broders K.D."/>
        </authorList>
    </citation>
    <scope>NUCLEOTIDE SEQUENCE [LARGE SCALE GENOMIC DNA]</scope>
    <source>
        <strain evidence="9 10">CCC 1485</strain>
    </source>
</reference>
<keyword evidence="4" id="KW-0863">Zinc-finger</keyword>
<keyword evidence="10" id="KW-1185">Reference proteome</keyword>
<dbReference type="GO" id="GO:0071031">
    <property type="term" value="P:nuclear mRNA surveillance of mRNA 3'-end processing"/>
    <property type="evidence" value="ECO:0007669"/>
    <property type="project" value="TreeGrafter"/>
</dbReference>
<feature type="compositionally biased region" description="Basic and acidic residues" evidence="7">
    <location>
        <begin position="315"/>
        <end position="328"/>
    </location>
</feature>
<evidence type="ECO:0000256" key="5">
    <source>
        <dbReference type="ARBA" id="ARBA00022833"/>
    </source>
</evidence>
<evidence type="ECO:0000256" key="2">
    <source>
        <dbReference type="ARBA" id="ARBA00022723"/>
    </source>
</evidence>
<evidence type="ECO:0000256" key="7">
    <source>
        <dbReference type="SAM" id="MobiDB-lite"/>
    </source>
</evidence>
<name>A0A9P7MFE4_9HYPO</name>
<dbReference type="GO" id="GO:0071037">
    <property type="term" value="P:nuclear polyadenylation-dependent snRNA catabolic process"/>
    <property type="evidence" value="ECO:0007669"/>
    <property type="project" value="TreeGrafter"/>
</dbReference>
<feature type="compositionally biased region" description="Low complexity" evidence="7">
    <location>
        <begin position="128"/>
        <end position="142"/>
    </location>
</feature>
<comment type="subcellular location">
    <subcellularLocation>
        <location evidence="1">Nucleus</location>
    </subcellularLocation>
</comment>
<dbReference type="Proteomes" id="UP000706124">
    <property type="component" value="Unassembled WGS sequence"/>
</dbReference>
<feature type="compositionally biased region" description="Polar residues" evidence="7">
    <location>
        <begin position="190"/>
        <end position="203"/>
    </location>
</feature>
<feature type="domain" description="CCHC-type" evidence="8">
    <location>
        <begin position="380"/>
        <end position="396"/>
    </location>
</feature>
<dbReference type="GO" id="GO:0071036">
    <property type="term" value="P:nuclear polyadenylation-dependent snoRNA catabolic process"/>
    <property type="evidence" value="ECO:0007669"/>
    <property type="project" value="TreeGrafter"/>
</dbReference>
<dbReference type="PANTHER" id="PTHR46543:SF1">
    <property type="entry name" value="ZINC FINGER CCHC DOMAIN-CONTAINING PROTEIN 7"/>
    <property type="match status" value="1"/>
</dbReference>
<organism evidence="9 10">
    <name type="scientific">Claviceps pazoutovae</name>
    <dbReference type="NCBI Taxonomy" id="1649127"/>
    <lineage>
        <taxon>Eukaryota</taxon>
        <taxon>Fungi</taxon>
        <taxon>Dikarya</taxon>
        <taxon>Ascomycota</taxon>
        <taxon>Pezizomycotina</taxon>
        <taxon>Sordariomycetes</taxon>
        <taxon>Hypocreomycetidae</taxon>
        <taxon>Hypocreales</taxon>
        <taxon>Clavicipitaceae</taxon>
        <taxon>Claviceps</taxon>
    </lineage>
</organism>
<dbReference type="SMART" id="SM00343">
    <property type="entry name" value="ZnF_C2HC"/>
    <property type="match status" value="5"/>
</dbReference>
<evidence type="ECO:0000313" key="10">
    <source>
        <dbReference type="Proteomes" id="UP000706124"/>
    </source>
</evidence>
<dbReference type="GO" id="GO:0003723">
    <property type="term" value="F:RNA binding"/>
    <property type="evidence" value="ECO:0007669"/>
    <property type="project" value="TreeGrafter"/>
</dbReference>
<dbReference type="SUPFAM" id="SSF57756">
    <property type="entry name" value="Retrovirus zinc finger-like domains"/>
    <property type="match status" value="1"/>
</dbReference>
<feature type="compositionally biased region" description="Acidic residues" evidence="7">
    <location>
        <begin position="109"/>
        <end position="119"/>
    </location>
</feature>
<evidence type="ECO:0000256" key="6">
    <source>
        <dbReference type="ARBA" id="ARBA00023242"/>
    </source>
</evidence>
<feature type="domain" description="CCHC-type" evidence="8">
    <location>
        <begin position="445"/>
        <end position="461"/>
    </location>
</feature>
<keyword evidence="3" id="KW-0677">Repeat</keyword>
<keyword evidence="2" id="KW-0479">Metal-binding</keyword>
<feature type="region of interest" description="Disordered" evidence="7">
    <location>
        <begin position="291"/>
        <end position="346"/>
    </location>
</feature>
<feature type="compositionally biased region" description="Pro residues" evidence="7">
    <location>
        <begin position="635"/>
        <end position="649"/>
    </location>
</feature>